<accession>K6WWQ6</accession>
<evidence type="ECO:0000256" key="1">
    <source>
        <dbReference type="ARBA" id="ARBA00022801"/>
    </source>
</evidence>
<keyword evidence="4" id="KW-1185">Reference proteome</keyword>
<dbReference type="EMBL" id="BAHC01000120">
    <property type="protein sequence ID" value="GAB90999.1"/>
    <property type="molecule type" value="Genomic_DNA"/>
</dbReference>
<dbReference type="InterPro" id="IPR029058">
    <property type="entry name" value="AB_hydrolase_fold"/>
</dbReference>
<gene>
    <name evidence="3" type="ORF">GORHZ_120_00550</name>
</gene>
<evidence type="ECO:0000313" key="3">
    <source>
        <dbReference type="EMBL" id="GAB90999.1"/>
    </source>
</evidence>
<reference evidence="3 4" key="1">
    <citation type="submission" date="2012-08" db="EMBL/GenBank/DDBJ databases">
        <title>Whole genome shotgun sequence of Gordonia rhizosphera NBRC 16068.</title>
        <authorList>
            <person name="Takarada H."/>
            <person name="Isaki S."/>
            <person name="Hosoyama A."/>
            <person name="Tsuchikane K."/>
            <person name="Katsumata H."/>
            <person name="Baba S."/>
            <person name="Ohji S."/>
            <person name="Yamazaki S."/>
            <person name="Fujita N."/>
        </authorList>
    </citation>
    <scope>NUCLEOTIDE SEQUENCE [LARGE SCALE GENOMIC DNA]</scope>
    <source>
        <strain evidence="3 4">NBRC 16068</strain>
    </source>
</reference>
<evidence type="ECO:0000259" key="2">
    <source>
        <dbReference type="Pfam" id="PF07859"/>
    </source>
</evidence>
<dbReference type="PANTHER" id="PTHR48081">
    <property type="entry name" value="AB HYDROLASE SUPERFAMILY PROTEIN C4A8.06C"/>
    <property type="match status" value="1"/>
</dbReference>
<dbReference type="InterPro" id="IPR050300">
    <property type="entry name" value="GDXG_lipolytic_enzyme"/>
</dbReference>
<feature type="domain" description="Alpha/beta hydrolase fold-3" evidence="2">
    <location>
        <begin position="180"/>
        <end position="378"/>
    </location>
</feature>
<dbReference type="SUPFAM" id="SSF53474">
    <property type="entry name" value="alpha/beta-Hydrolases"/>
    <property type="match status" value="1"/>
</dbReference>
<dbReference type="PANTHER" id="PTHR48081:SF8">
    <property type="entry name" value="ALPHA_BETA HYDROLASE FOLD-3 DOMAIN-CONTAINING PROTEIN-RELATED"/>
    <property type="match status" value="1"/>
</dbReference>
<proteinExistence type="predicted"/>
<evidence type="ECO:0000313" key="4">
    <source>
        <dbReference type="Proteomes" id="UP000008363"/>
    </source>
</evidence>
<name>K6WWQ6_9ACTN</name>
<dbReference type="Pfam" id="PF07859">
    <property type="entry name" value="Abhydrolase_3"/>
    <property type="match status" value="1"/>
</dbReference>
<sequence length="413" mass="44766">MIRPQARSGTDPRPARVLTRGRWVWSDPDGAPRGGPGTTMTTMVMADRPEVQTASAPVTALAVVGLAETMLNGLARVPFRKPWQGPSGLLDNLGRSVTRQVIRSFMGYSVSLPIKEFRSMEKILDEICRAVMPPFVGLHDGVEIVDDTIGGVPGIWCRAKASSDAYVDESADKEAIGATILYLHGGGYIGTSPIMYSAFAAALVRHTGAEVFIADYRMAPEFPFPAGVLDAADVYQGLLDRGASAEHLVVAGDSGGGGLATSLVSYLHTRSMPAPAAVALFSPEVDLDLSRPSVMENAELDIIPWNVPVMPYLQGVQPNDKRVSAVYAEPDPDWFPPTFVCWGADEMFRDGIREFAKRLEGSGVRVYAMEEYGMFHVFPILMPWAEASKRMFRALGELSGRHVTPDPAAEQTH</sequence>
<dbReference type="AlphaFoldDB" id="K6WWQ6"/>
<dbReference type="STRING" id="1108045.GORHZ_120_00550"/>
<dbReference type="Gene3D" id="3.40.50.1820">
    <property type="entry name" value="alpha/beta hydrolase"/>
    <property type="match status" value="1"/>
</dbReference>
<organism evidence="3 4">
    <name type="scientific">Gordonia rhizosphera NBRC 16068</name>
    <dbReference type="NCBI Taxonomy" id="1108045"/>
    <lineage>
        <taxon>Bacteria</taxon>
        <taxon>Bacillati</taxon>
        <taxon>Actinomycetota</taxon>
        <taxon>Actinomycetes</taxon>
        <taxon>Mycobacteriales</taxon>
        <taxon>Gordoniaceae</taxon>
        <taxon>Gordonia</taxon>
    </lineage>
</organism>
<keyword evidence="1" id="KW-0378">Hydrolase</keyword>
<dbReference type="Proteomes" id="UP000008363">
    <property type="component" value="Unassembled WGS sequence"/>
</dbReference>
<dbReference type="GO" id="GO:0016787">
    <property type="term" value="F:hydrolase activity"/>
    <property type="evidence" value="ECO:0007669"/>
    <property type="project" value="UniProtKB-KW"/>
</dbReference>
<comment type="caution">
    <text evidence="3">The sequence shown here is derived from an EMBL/GenBank/DDBJ whole genome shotgun (WGS) entry which is preliminary data.</text>
</comment>
<dbReference type="InterPro" id="IPR013094">
    <property type="entry name" value="AB_hydrolase_3"/>
</dbReference>
<dbReference type="eggNOG" id="COG0657">
    <property type="taxonomic scope" value="Bacteria"/>
</dbReference>
<protein>
    <submittedName>
        <fullName evidence="3">Putative esterase</fullName>
    </submittedName>
</protein>